<comment type="similarity">
    <text evidence="1">Belongs to the sigma-70 factor family. ECF subfamily.</text>
</comment>
<evidence type="ECO:0000259" key="6">
    <source>
        <dbReference type="Pfam" id="PF08281"/>
    </source>
</evidence>
<feature type="domain" description="DUF6596" evidence="7">
    <location>
        <begin position="173"/>
        <end position="267"/>
    </location>
</feature>
<dbReference type="Pfam" id="PF04542">
    <property type="entry name" value="Sigma70_r2"/>
    <property type="match status" value="1"/>
</dbReference>
<name>A0ABP9MK90_9MICO</name>
<dbReference type="SUPFAM" id="SSF88659">
    <property type="entry name" value="Sigma3 and sigma4 domains of RNA polymerase sigma factors"/>
    <property type="match status" value="1"/>
</dbReference>
<proteinExistence type="inferred from homology"/>
<protein>
    <submittedName>
        <fullName evidence="8">Sigma-70 family RNA polymerase sigma factor</fullName>
    </submittedName>
</protein>
<comment type="caution">
    <text evidence="8">The sequence shown here is derived from an EMBL/GenBank/DDBJ whole genome shotgun (WGS) entry which is preliminary data.</text>
</comment>
<keyword evidence="3" id="KW-0731">Sigma factor</keyword>
<dbReference type="Gene3D" id="1.10.1740.10">
    <property type="match status" value="1"/>
</dbReference>
<dbReference type="InterPro" id="IPR007627">
    <property type="entry name" value="RNA_pol_sigma70_r2"/>
</dbReference>
<keyword evidence="2" id="KW-0805">Transcription regulation</keyword>
<dbReference type="PANTHER" id="PTHR47756">
    <property type="entry name" value="BLL6612 PROTEIN-RELATED"/>
    <property type="match status" value="1"/>
</dbReference>
<feature type="domain" description="RNA polymerase sigma-70 region 2" evidence="5">
    <location>
        <begin position="16"/>
        <end position="74"/>
    </location>
</feature>
<organism evidence="8 9">
    <name type="scientific">Microbacterium yannicii</name>
    <dbReference type="NCBI Taxonomy" id="671622"/>
    <lineage>
        <taxon>Bacteria</taxon>
        <taxon>Bacillati</taxon>
        <taxon>Actinomycetota</taxon>
        <taxon>Actinomycetes</taxon>
        <taxon>Micrococcales</taxon>
        <taxon>Microbacteriaceae</taxon>
        <taxon>Microbacterium</taxon>
    </lineage>
</organism>
<evidence type="ECO:0000259" key="5">
    <source>
        <dbReference type="Pfam" id="PF04542"/>
    </source>
</evidence>
<reference evidence="9" key="1">
    <citation type="journal article" date="2019" name="Int. J. Syst. Evol. Microbiol.">
        <title>The Global Catalogue of Microorganisms (GCM) 10K type strain sequencing project: providing services to taxonomists for standard genome sequencing and annotation.</title>
        <authorList>
            <consortium name="The Broad Institute Genomics Platform"/>
            <consortium name="The Broad Institute Genome Sequencing Center for Infectious Disease"/>
            <person name="Wu L."/>
            <person name="Ma J."/>
        </authorList>
    </citation>
    <scope>NUCLEOTIDE SEQUENCE [LARGE SCALE GENOMIC DNA]</scope>
    <source>
        <strain evidence="9">JCM 18959</strain>
    </source>
</reference>
<evidence type="ECO:0000313" key="8">
    <source>
        <dbReference type="EMBL" id="GAA5097764.1"/>
    </source>
</evidence>
<dbReference type="InterPro" id="IPR046531">
    <property type="entry name" value="DUF6596"/>
</dbReference>
<dbReference type="EMBL" id="BAABKZ010000005">
    <property type="protein sequence ID" value="GAA5097764.1"/>
    <property type="molecule type" value="Genomic_DNA"/>
</dbReference>
<evidence type="ECO:0000313" key="9">
    <source>
        <dbReference type="Proteomes" id="UP001501407"/>
    </source>
</evidence>
<dbReference type="Pfam" id="PF08281">
    <property type="entry name" value="Sigma70_r4_2"/>
    <property type="match status" value="1"/>
</dbReference>
<evidence type="ECO:0000256" key="4">
    <source>
        <dbReference type="ARBA" id="ARBA00023163"/>
    </source>
</evidence>
<dbReference type="Pfam" id="PF20239">
    <property type="entry name" value="DUF6596"/>
    <property type="match status" value="1"/>
</dbReference>
<dbReference type="SUPFAM" id="SSF88946">
    <property type="entry name" value="Sigma2 domain of RNA polymerase sigma factors"/>
    <property type="match status" value="1"/>
</dbReference>
<evidence type="ECO:0000259" key="7">
    <source>
        <dbReference type="Pfam" id="PF20239"/>
    </source>
</evidence>
<dbReference type="InterPro" id="IPR013324">
    <property type="entry name" value="RNA_pol_sigma_r3/r4-like"/>
</dbReference>
<feature type="domain" description="RNA polymerase sigma factor 70 region 4 type 2" evidence="6">
    <location>
        <begin position="104"/>
        <end position="155"/>
    </location>
</feature>
<dbReference type="Proteomes" id="UP001501407">
    <property type="component" value="Unassembled WGS sequence"/>
</dbReference>
<accession>A0ABP9MK90</accession>
<gene>
    <name evidence="8" type="ORF">GCM10025760_32210</name>
</gene>
<evidence type="ECO:0000256" key="1">
    <source>
        <dbReference type="ARBA" id="ARBA00010641"/>
    </source>
</evidence>
<sequence>MHAALADAHRSEWAAVVAATARLTGDLDLAEECAQEAFTRAVDLWPSRGIPDRPGAWLTTVAANRARDVLRRETALRRRLPLLVREDLPDDGASWHSDDRLRLIFTCCHPALAREAQVALTLRLVCGVSTADIAAAFLLGESAMAARVTRAKRKIATARIPFRVPEAWELPERVGVVCDVLYLVFTVGHAPPSGDAVVRADLVEESIALTRMLRGLLPADRSVAGLLALMLLIDARRDTRDELLADQDRSRWDRALIDEGLGLLATASAGAVDRFAISAAIAAVHAQAPTWADTDWTRIAVLYRLLAQAWQSPVVALNGAVAIGMRDGPAAGLAAVDAVAHEPALMRYPYLPAARAAFLMDLGRWAEAADAYAEAARLAGSEAERQRLQEQTARARSLA</sequence>
<evidence type="ECO:0000256" key="3">
    <source>
        <dbReference type="ARBA" id="ARBA00023082"/>
    </source>
</evidence>
<dbReference type="InterPro" id="IPR013249">
    <property type="entry name" value="RNA_pol_sigma70_r4_t2"/>
</dbReference>
<dbReference type="InterPro" id="IPR013325">
    <property type="entry name" value="RNA_pol_sigma_r2"/>
</dbReference>
<keyword evidence="4" id="KW-0804">Transcription</keyword>
<dbReference type="PANTHER" id="PTHR47756:SF2">
    <property type="entry name" value="BLL6612 PROTEIN"/>
    <property type="match status" value="1"/>
</dbReference>
<keyword evidence="9" id="KW-1185">Reference proteome</keyword>
<evidence type="ECO:0000256" key="2">
    <source>
        <dbReference type="ARBA" id="ARBA00023015"/>
    </source>
</evidence>